<sequence length="625" mass="72453">IIGIVFIGILILPIAQERLNHSKDLQLLTNLPKKLYWFSNIIFDTCLCLILSSLLTIILKIGSIINSNPQSEVQIYRNIEQIGYYFLIILMFSLASIPMIYVYSFIQKSEFVGFTTFFIINILACLADMTFHLLSVVKQIQVKNATNIINLSNIMNQMTWVIAVLFPCVNFKRSLYNIRLKSDKYCTSVYSSVMFTNYSLDNSWMSIHEPGIGILFIIFSCQIIFWYFILILIENRILFKGIYHKYWKNKETGITKSNQWNNTNLDEDVRNERELIINNNIVLNASTIFVRDLVQEFKKRKEKSIHRQSCTIIDHLNFYVPKQSCFGLLGANGAGKTTLFRMLIGESTPVSGDIFINGENINRIKENIDIGYCPQFNWLINNLTVIETIVLFARLKGFKWTEISQLCSHMLKMFDLDLYTNKQIQELSGGNKRKVSTLLAFMGKSMIVLLDEPTTGLDAFAKRKLWNIIRAAHYLNRTVILTSHSMEECEALCTKIGIMKSGQLMCLGNLQKLKQRFGNGYLIQVQLSFDSIERFIEDLLFTFPRTEIQKRYNGTLFCTIPFLTTNENRIKLSLIFRWFYKKKKQQLIHTFAIKGPTLEEIFIRLVGENRVAMDIDSNEVINTYL</sequence>
<feature type="transmembrane region" description="Helical" evidence="10">
    <location>
        <begin position="82"/>
        <end position="106"/>
    </location>
</feature>
<feature type="domain" description="ABC transporter" evidence="11">
    <location>
        <begin position="288"/>
        <end position="526"/>
    </location>
</feature>
<dbReference type="InterPro" id="IPR003593">
    <property type="entry name" value="AAA+_ATPase"/>
</dbReference>
<keyword evidence="3" id="KW-0813">Transport</keyword>
<dbReference type="CDD" id="cd03263">
    <property type="entry name" value="ABC_subfamily_A"/>
    <property type="match status" value="1"/>
</dbReference>
<proteinExistence type="inferred from homology"/>
<feature type="transmembrane region" description="Helical" evidence="10">
    <location>
        <begin position="212"/>
        <end position="233"/>
    </location>
</feature>
<evidence type="ECO:0000256" key="6">
    <source>
        <dbReference type="ARBA" id="ARBA00022741"/>
    </source>
</evidence>
<feature type="transmembrane region" description="Helical" evidence="10">
    <location>
        <begin position="112"/>
        <end position="136"/>
    </location>
</feature>
<dbReference type="Proteomes" id="UP000663852">
    <property type="component" value="Unassembled WGS sequence"/>
</dbReference>
<keyword evidence="8 10" id="KW-1133">Transmembrane helix</keyword>
<protein>
    <recommendedName>
        <fullName evidence="11">ABC transporter domain-containing protein</fullName>
    </recommendedName>
</protein>
<accession>A0A815VZ98</accession>
<evidence type="ECO:0000256" key="4">
    <source>
        <dbReference type="ARBA" id="ARBA00022692"/>
    </source>
</evidence>
<comment type="similarity">
    <text evidence="2">Belongs to the ABC transporter superfamily. ABCA family.</text>
</comment>
<dbReference type="Gene3D" id="3.40.50.300">
    <property type="entry name" value="P-loop containing nucleotide triphosphate hydrolases"/>
    <property type="match status" value="1"/>
</dbReference>
<evidence type="ECO:0000256" key="7">
    <source>
        <dbReference type="ARBA" id="ARBA00022840"/>
    </source>
</evidence>
<dbReference type="AlphaFoldDB" id="A0A815VZ98"/>
<evidence type="ECO:0000313" key="12">
    <source>
        <dbReference type="EMBL" id="CAF1538429.1"/>
    </source>
</evidence>
<dbReference type="PROSITE" id="PS50893">
    <property type="entry name" value="ABC_TRANSPORTER_2"/>
    <property type="match status" value="1"/>
</dbReference>
<dbReference type="GO" id="GO:0005524">
    <property type="term" value="F:ATP binding"/>
    <property type="evidence" value="ECO:0007669"/>
    <property type="project" value="UniProtKB-KW"/>
</dbReference>
<evidence type="ECO:0000259" key="11">
    <source>
        <dbReference type="PROSITE" id="PS50893"/>
    </source>
</evidence>
<dbReference type="SUPFAM" id="SSF52540">
    <property type="entry name" value="P-loop containing nucleoside triphosphate hydrolases"/>
    <property type="match status" value="1"/>
</dbReference>
<evidence type="ECO:0000256" key="9">
    <source>
        <dbReference type="ARBA" id="ARBA00023136"/>
    </source>
</evidence>
<dbReference type="GO" id="GO:0016020">
    <property type="term" value="C:membrane"/>
    <property type="evidence" value="ECO:0007669"/>
    <property type="project" value="UniProtKB-SubCell"/>
</dbReference>
<reference evidence="12" key="1">
    <citation type="submission" date="2021-02" db="EMBL/GenBank/DDBJ databases">
        <authorList>
            <person name="Nowell W R."/>
        </authorList>
    </citation>
    <scope>NUCLEOTIDE SEQUENCE</scope>
</reference>
<evidence type="ECO:0000256" key="1">
    <source>
        <dbReference type="ARBA" id="ARBA00004141"/>
    </source>
</evidence>
<keyword evidence="7" id="KW-0067">ATP-binding</keyword>
<evidence type="ECO:0000313" key="13">
    <source>
        <dbReference type="Proteomes" id="UP000663852"/>
    </source>
</evidence>
<dbReference type="GO" id="GO:0140359">
    <property type="term" value="F:ABC-type transporter activity"/>
    <property type="evidence" value="ECO:0007669"/>
    <property type="project" value="InterPro"/>
</dbReference>
<keyword evidence="4 10" id="KW-0812">Transmembrane</keyword>
<dbReference type="GO" id="GO:0005319">
    <property type="term" value="F:lipid transporter activity"/>
    <property type="evidence" value="ECO:0007669"/>
    <property type="project" value="TreeGrafter"/>
</dbReference>
<dbReference type="InterPro" id="IPR003439">
    <property type="entry name" value="ABC_transporter-like_ATP-bd"/>
</dbReference>
<dbReference type="PANTHER" id="PTHR19229">
    <property type="entry name" value="ATP-BINDING CASSETTE TRANSPORTER SUBFAMILY A ABCA"/>
    <property type="match status" value="1"/>
</dbReference>
<name>A0A815VZ98_ADIRI</name>
<organism evidence="12 13">
    <name type="scientific">Adineta ricciae</name>
    <name type="common">Rotifer</name>
    <dbReference type="NCBI Taxonomy" id="249248"/>
    <lineage>
        <taxon>Eukaryota</taxon>
        <taxon>Metazoa</taxon>
        <taxon>Spiralia</taxon>
        <taxon>Gnathifera</taxon>
        <taxon>Rotifera</taxon>
        <taxon>Eurotatoria</taxon>
        <taxon>Bdelloidea</taxon>
        <taxon>Adinetida</taxon>
        <taxon>Adinetidae</taxon>
        <taxon>Adineta</taxon>
    </lineage>
</organism>
<feature type="non-terminal residue" evidence="12">
    <location>
        <position position="625"/>
    </location>
</feature>
<evidence type="ECO:0000256" key="2">
    <source>
        <dbReference type="ARBA" id="ARBA00008869"/>
    </source>
</evidence>
<comment type="caution">
    <text evidence="12">The sequence shown here is derived from an EMBL/GenBank/DDBJ whole genome shotgun (WGS) entry which is preliminary data.</text>
</comment>
<gene>
    <name evidence="12" type="ORF">EDS130_LOCUS45129</name>
</gene>
<evidence type="ECO:0000256" key="5">
    <source>
        <dbReference type="ARBA" id="ARBA00022737"/>
    </source>
</evidence>
<dbReference type="OrthoDB" id="10063638at2759"/>
<dbReference type="InterPro" id="IPR026082">
    <property type="entry name" value="ABCA"/>
</dbReference>
<dbReference type="SMART" id="SM00382">
    <property type="entry name" value="AAA"/>
    <property type="match status" value="1"/>
</dbReference>
<keyword evidence="6" id="KW-0547">Nucleotide-binding</keyword>
<dbReference type="Pfam" id="PF12698">
    <property type="entry name" value="ABC2_membrane_3"/>
    <property type="match status" value="1"/>
</dbReference>
<dbReference type="GO" id="GO:0016887">
    <property type="term" value="F:ATP hydrolysis activity"/>
    <property type="evidence" value="ECO:0007669"/>
    <property type="project" value="InterPro"/>
</dbReference>
<comment type="subcellular location">
    <subcellularLocation>
        <location evidence="1">Membrane</location>
        <topology evidence="1">Multi-pass membrane protein</topology>
    </subcellularLocation>
</comment>
<dbReference type="EMBL" id="CAJNOJ010001009">
    <property type="protein sequence ID" value="CAF1538429.1"/>
    <property type="molecule type" value="Genomic_DNA"/>
</dbReference>
<dbReference type="PANTHER" id="PTHR19229:SF36">
    <property type="entry name" value="ATP-BINDING CASSETTE SUB-FAMILY A MEMBER 2"/>
    <property type="match status" value="1"/>
</dbReference>
<dbReference type="FunFam" id="3.40.50.300:FF:000335">
    <property type="entry name" value="ATP binding cassette subfamily A member 5"/>
    <property type="match status" value="1"/>
</dbReference>
<keyword evidence="9 10" id="KW-0472">Membrane</keyword>
<evidence type="ECO:0000256" key="10">
    <source>
        <dbReference type="SAM" id="Phobius"/>
    </source>
</evidence>
<evidence type="ECO:0000256" key="8">
    <source>
        <dbReference type="ARBA" id="ARBA00022989"/>
    </source>
</evidence>
<evidence type="ECO:0000256" key="3">
    <source>
        <dbReference type="ARBA" id="ARBA00022448"/>
    </source>
</evidence>
<dbReference type="Pfam" id="PF00005">
    <property type="entry name" value="ABC_tran"/>
    <property type="match status" value="1"/>
</dbReference>
<dbReference type="InterPro" id="IPR027417">
    <property type="entry name" value="P-loop_NTPase"/>
</dbReference>
<feature type="transmembrane region" description="Helical" evidence="10">
    <location>
        <begin position="35"/>
        <end position="61"/>
    </location>
</feature>
<dbReference type="InterPro" id="IPR013525">
    <property type="entry name" value="ABC2_TM"/>
</dbReference>
<keyword evidence="5" id="KW-0677">Repeat</keyword>